<name>A0AAV3NQF7_LITER</name>
<feature type="compositionally biased region" description="Polar residues" evidence="1">
    <location>
        <begin position="87"/>
        <end position="108"/>
    </location>
</feature>
<proteinExistence type="predicted"/>
<sequence>MRSNKMFTVTSGSNEQGVEEGECLQTTSTDLNMLWHQRYGHLSFKGLKIQEDKKMSVALRQQVQRKLQLRIEAQGEQLKMMIDQQRKTTSSLLETRNPNNLSPSNNHMSPVPEVQIPEVSDNSEFPSKIS</sequence>
<dbReference type="EMBL" id="BAABME010015415">
    <property type="protein sequence ID" value="GAA0141056.1"/>
    <property type="molecule type" value="Genomic_DNA"/>
</dbReference>
<reference evidence="2 3" key="1">
    <citation type="submission" date="2024-01" db="EMBL/GenBank/DDBJ databases">
        <title>The complete chloroplast genome sequence of Lithospermum erythrorhizon: insights into the phylogenetic relationship among Boraginaceae species and the maternal lineages of purple gromwells.</title>
        <authorList>
            <person name="Okada T."/>
            <person name="Watanabe K."/>
        </authorList>
    </citation>
    <scope>NUCLEOTIDE SEQUENCE [LARGE SCALE GENOMIC DNA]</scope>
</reference>
<keyword evidence="3" id="KW-1185">Reference proteome</keyword>
<dbReference type="Proteomes" id="UP001454036">
    <property type="component" value="Unassembled WGS sequence"/>
</dbReference>
<evidence type="ECO:0000256" key="1">
    <source>
        <dbReference type="SAM" id="MobiDB-lite"/>
    </source>
</evidence>
<feature type="region of interest" description="Disordered" evidence="1">
    <location>
        <begin position="83"/>
        <end position="130"/>
    </location>
</feature>
<accession>A0AAV3NQF7</accession>
<feature type="region of interest" description="Disordered" evidence="1">
    <location>
        <begin position="1"/>
        <end position="20"/>
    </location>
</feature>
<comment type="caution">
    <text evidence="2">The sequence shown here is derived from an EMBL/GenBank/DDBJ whole genome shotgun (WGS) entry which is preliminary data.</text>
</comment>
<feature type="compositionally biased region" description="Polar residues" evidence="1">
    <location>
        <begin position="1"/>
        <end position="16"/>
    </location>
</feature>
<organism evidence="2 3">
    <name type="scientific">Lithospermum erythrorhizon</name>
    <name type="common">Purple gromwell</name>
    <name type="synonym">Lithospermum officinale var. erythrorhizon</name>
    <dbReference type="NCBI Taxonomy" id="34254"/>
    <lineage>
        <taxon>Eukaryota</taxon>
        <taxon>Viridiplantae</taxon>
        <taxon>Streptophyta</taxon>
        <taxon>Embryophyta</taxon>
        <taxon>Tracheophyta</taxon>
        <taxon>Spermatophyta</taxon>
        <taxon>Magnoliopsida</taxon>
        <taxon>eudicotyledons</taxon>
        <taxon>Gunneridae</taxon>
        <taxon>Pentapetalae</taxon>
        <taxon>asterids</taxon>
        <taxon>lamiids</taxon>
        <taxon>Boraginales</taxon>
        <taxon>Boraginaceae</taxon>
        <taxon>Boraginoideae</taxon>
        <taxon>Lithospermeae</taxon>
        <taxon>Lithospermum</taxon>
    </lineage>
</organism>
<protein>
    <submittedName>
        <fullName evidence="2">Uncharacterized protein</fullName>
    </submittedName>
</protein>
<evidence type="ECO:0000313" key="2">
    <source>
        <dbReference type="EMBL" id="GAA0141056.1"/>
    </source>
</evidence>
<gene>
    <name evidence="2" type="ORF">LIER_35323</name>
</gene>
<feature type="compositionally biased region" description="Polar residues" evidence="1">
    <location>
        <begin position="120"/>
        <end position="130"/>
    </location>
</feature>
<dbReference type="AlphaFoldDB" id="A0AAV3NQF7"/>
<evidence type="ECO:0000313" key="3">
    <source>
        <dbReference type="Proteomes" id="UP001454036"/>
    </source>
</evidence>